<gene>
    <name evidence="1" type="ORF">CRG98_025980</name>
</gene>
<protein>
    <submittedName>
        <fullName evidence="1">Uncharacterized protein</fullName>
    </submittedName>
</protein>
<organism evidence="1 2">
    <name type="scientific">Punica granatum</name>
    <name type="common">Pomegranate</name>
    <dbReference type="NCBI Taxonomy" id="22663"/>
    <lineage>
        <taxon>Eukaryota</taxon>
        <taxon>Viridiplantae</taxon>
        <taxon>Streptophyta</taxon>
        <taxon>Embryophyta</taxon>
        <taxon>Tracheophyta</taxon>
        <taxon>Spermatophyta</taxon>
        <taxon>Magnoliopsida</taxon>
        <taxon>eudicotyledons</taxon>
        <taxon>Gunneridae</taxon>
        <taxon>Pentapetalae</taxon>
        <taxon>rosids</taxon>
        <taxon>malvids</taxon>
        <taxon>Myrtales</taxon>
        <taxon>Lythraceae</taxon>
        <taxon>Punica</taxon>
    </lineage>
</organism>
<proteinExistence type="predicted"/>
<dbReference type="EMBL" id="PGOL01001846">
    <property type="protein sequence ID" value="PKI53612.1"/>
    <property type="molecule type" value="Genomic_DNA"/>
</dbReference>
<feature type="non-terminal residue" evidence="1">
    <location>
        <position position="1"/>
    </location>
</feature>
<evidence type="ECO:0000313" key="2">
    <source>
        <dbReference type="Proteomes" id="UP000233551"/>
    </source>
</evidence>
<dbReference type="AlphaFoldDB" id="A0A2I0JBI0"/>
<accession>A0A2I0JBI0</accession>
<comment type="caution">
    <text evidence="1">The sequence shown here is derived from an EMBL/GenBank/DDBJ whole genome shotgun (WGS) entry which is preliminary data.</text>
</comment>
<keyword evidence="2" id="KW-1185">Reference proteome</keyword>
<name>A0A2I0JBI0_PUNGR</name>
<sequence length="132" mass="15083">RRKKNSRGGCRGEMGVVAGLLVAGKFRERDVGYRRESELSKNFDAMVVGENLDGRDEAAGIVQKVIPLSRGVTAEGKEDGVWEKRKRGRGCLYSILFCWSRRNRAGVKQKEQRCDQWFLRMTRASKIFLNFP</sequence>
<evidence type="ECO:0000313" key="1">
    <source>
        <dbReference type="EMBL" id="PKI53612.1"/>
    </source>
</evidence>
<reference evidence="1 2" key="1">
    <citation type="submission" date="2017-11" db="EMBL/GenBank/DDBJ databases">
        <title>De-novo sequencing of pomegranate (Punica granatum L.) genome.</title>
        <authorList>
            <person name="Akparov Z."/>
            <person name="Amiraslanov A."/>
            <person name="Hajiyeva S."/>
            <person name="Abbasov M."/>
            <person name="Kaur K."/>
            <person name="Hamwieh A."/>
            <person name="Solovyev V."/>
            <person name="Salamov A."/>
            <person name="Braich B."/>
            <person name="Kosarev P."/>
            <person name="Mahmoud A."/>
            <person name="Hajiyev E."/>
            <person name="Babayeva S."/>
            <person name="Izzatullayeva V."/>
            <person name="Mammadov A."/>
            <person name="Mammadov A."/>
            <person name="Sharifova S."/>
            <person name="Ojaghi J."/>
            <person name="Eynullazada K."/>
            <person name="Bayramov B."/>
            <person name="Abdulazimova A."/>
            <person name="Shahmuradov I."/>
        </authorList>
    </citation>
    <scope>NUCLEOTIDE SEQUENCE [LARGE SCALE GENOMIC DNA]</scope>
    <source>
        <strain evidence="2">cv. AG2017</strain>
        <tissue evidence="1">Leaf</tissue>
    </source>
</reference>
<dbReference type="Proteomes" id="UP000233551">
    <property type="component" value="Unassembled WGS sequence"/>
</dbReference>